<evidence type="ECO:0000256" key="13">
    <source>
        <dbReference type="RuleBase" id="RU003848"/>
    </source>
</evidence>
<evidence type="ECO:0000256" key="10">
    <source>
        <dbReference type="ARBA" id="ARBA00025614"/>
    </source>
</evidence>
<comment type="similarity">
    <text evidence="12 13">Belongs to the ATPase B chain family.</text>
</comment>
<evidence type="ECO:0000256" key="9">
    <source>
        <dbReference type="ARBA" id="ARBA00025198"/>
    </source>
</evidence>
<evidence type="ECO:0000256" key="4">
    <source>
        <dbReference type="ARBA" id="ARBA00022781"/>
    </source>
</evidence>
<keyword evidence="8 12" id="KW-0066">ATP synthesis</keyword>
<dbReference type="GO" id="GO:0045259">
    <property type="term" value="C:proton-transporting ATP synthase complex"/>
    <property type="evidence" value="ECO:0007669"/>
    <property type="project" value="UniProtKB-KW"/>
</dbReference>
<dbReference type="Pfam" id="PF00430">
    <property type="entry name" value="ATP-synt_B"/>
    <property type="match status" value="1"/>
</dbReference>
<evidence type="ECO:0000313" key="15">
    <source>
        <dbReference type="EMBL" id="HEW45596.1"/>
    </source>
</evidence>
<dbReference type="GO" id="GO:0005886">
    <property type="term" value="C:plasma membrane"/>
    <property type="evidence" value="ECO:0007669"/>
    <property type="project" value="UniProtKB-SubCell"/>
</dbReference>
<dbReference type="GO" id="GO:0046933">
    <property type="term" value="F:proton-transporting ATP synthase activity, rotational mechanism"/>
    <property type="evidence" value="ECO:0007669"/>
    <property type="project" value="UniProtKB-UniRule"/>
</dbReference>
<evidence type="ECO:0000256" key="3">
    <source>
        <dbReference type="ARBA" id="ARBA00022692"/>
    </source>
</evidence>
<comment type="function">
    <text evidence="10">Component of the F(0) channel, it forms part of the peripheral stalk, linking F(1) to F(0). The b'-subunit is a diverged and duplicated form of b found in plants and photosynthetic bacteria.</text>
</comment>
<keyword evidence="3 12" id="KW-0812">Transmembrane</keyword>
<protein>
    <recommendedName>
        <fullName evidence="12">ATP synthase subunit b</fullName>
    </recommendedName>
    <alternativeName>
        <fullName evidence="12">ATP synthase F(0) sector subunit b</fullName>
    </alternativeName>
    <alternativeName>
        <fullName evidence="12">ATPase subunit I</fullName>
    </alternativeName>
    <alternativeName>
        <fullName evidence="12">F-type ATPase subunit b</fullName>
        <shortName evidence="12">F-ATPase subunit b</shortName>
    </alternativeName>
</protein>
<comment type="function">
    <text evidence="9 12">F(1)F(0) ATP synthase produces ATP from ADP in the presence of a proton or sodium gradient. F-type ATPases consist of two structural domains, F(1) containing the extramembraneous catalytic core and F(0) containing the membrane proton channel, linked together by a central stalk and a peripheral stalk. During catalysis, ATP synthesis in the catalytic domain of F(1) is coupled via a rotary mechanism of the central stalk subunits to proton translocation.</text>
</comment>
<gene>
    <name evidence="12" type="primary">atpF</name>
    <name evidence="15" type="ORF">ENO47_02840</name>
</gene>
<evidence type="ECO:0000256" key="7">
    <source>
        <dbReference type="ARBA" id="ARBA00023136"/>
    </source>
</evidence>
<evidence type="ECO:0000256" key="2">
    <source>
        <dbReference type="ARBA" id="ARBA00022547"/>
    </source>
</evidence>
<evidence type="ECO:0000256" key="11">
    <source>
        <dbReference type="ARBA" id="ARBA00037847"/>
    </source>
</evidence>
<dbReference type="HAMAP" id="MF_01398">
    <property type="entry name" value="ATP_synth_b_bprime"/>
    <property type="match status" value="1"/>
</dbReference>
<dbReference type="EMBL" id="DSFP01000030">
    <property type="protein sequence ID" value="HEW45596.1"/>
    <property type="molecule type" value="Genomic_DNA"/>
</dbReference>
<comment type="subcellular location">
    <subcellularLocation>
        <location evidence="12">Cell membrane</location>
        <topology evidence="12">Single-pass membrane protein</topology>
    </subcellularLocation>
    <subcellularLocation>
        <location evidence="11">Endomembrane system</location>
        <topology evidence="11">Single-pass membrane protein</topology>
    </subcellularLocation>
</comment>
<keyword evidence="6 12" id="KW-0406">Ion transport</keyword>
<reference evidence="15" key="1">
    <citation type="journal article" date="2020" name="mSystems">
        <title>Genome- and Community-Level Interaction Insights into Carbon Utilization and Element Cycling Functions of Hydrothermarchaeota in Hydrothermal Sediment.</title>
        <authorList>
            <person name="Zhou Z."/>
            <person name="Liu Y."/>
            <person name="Xu W."/>
            <person name="Pan J."/>
            <person name="Luo Z.H."/>
            <person name="Li M."/>
        </authorList>
    </citation>
    <scope>NUCLEOTIDE SEQUENCE [LARGE SCALE GENOMIC DNA]</scope>
    <source>
        <strain evidence="15">SpSt-132</strain>
    </source>
</reference>
<evidence type="ECO:0000256" key="6">
    <source>
        <dbReference type="ARBA" id="ARBA00023065"/>
    </source>
</evidence>
<keyword evidence="7 12" id="KW-0472">Membrane</keyword>
<dbReference type="CDD" id="cd06503">
    <property type="entry name" value="ATP-synt_Fo_b"/>
    <property type="match status" value="1"/>
</dbReference>
<keyword evidence="1 12" id="KW-0813">Transport</keyword>
<evidence type="ECO:0000256" key="14">
    <source>
        <dbReference type="SAM" id="Coils"/>
    </source>
</evidence>
<evidence type="ECO:0000256" key="12">
    <source>
        <dbReference type="HAMAP-Rule" id="MF_01398"/>
    </source>
</evidence>
<comment type="subunit">
    <text evidence="12">F-type ATPases have 2 components, F(1) - the catalytic core - and F(0) - the membrane proton channel. F(1) has five subunits: alpha(3), beta(3), gamma(1), delta(1), epsilon(1). F(0) has three main subunits: a(1), b(2) and c(10-14). The alpha and beta chains form an alternating ring which encloses part of the gamma chain. F(1) is attached to F(0) by a central stalk formed by the gamma and epsilon chains, while a peripheral stalk is formed by the delta and b chains.</text>
</comment>
<sequence length="164" mass="19309">MSEGHHTIELLWKGLNILAFLGIVYYFGKKPISEAFNRYFNGLTERLLASEKELKEAQEELQKARESLQDAKRRYEEQLKLAQETAKSIKEEEERKAQDMAGRIREKTREVIDIELKKAKEELVRYGAEKAYTLAVEILKERFKEEEVQKAYIERTLKRLEAQG</sequence>
<accession>A0A7C2VGV7</accession>
<evidence type="ECO:0000256" key="5">
    <source>
        <dbReference type="ARBA" id="ARBA00022989"/>
    </source>
</evidence>
<feature type="coiled-coil region" evidence="14">
    <location>
        <begin position="40"/>
        <end position="110"/>
    </location>
</feature>
<dbReference type="PANTHER" id="PTHR34264">
    <property type="entry name" value="ATP SYNTHASE SUBUNIT B, CHLOROPLASTIC"/>
    <property type="match status" value="1"/>
</dbReference>
<feature type="transmembrane region" description="Helical" evidence="12">
    <location>
        <begin position="12"/>
        <end position="28"/>
    </location>
</feature>
<name>A0A7C2VGV7_9AQUI</name>
<dbReference type="PANTHER" id="PTHR34264:SF3">
    <property type="entry name" value="ATP SYNTHASE SUBUNIT B, CHLOROPLASTIC"/>
    <property type="match status" value="1"/>
</dbReference>
<keyword evidence="14" id="KW-0175">Coiled coil</keyword>
<keyword evidence="5 12" id="KW-1133">Transmembrane helix</keyword>
<comment type="caution">
    <text evidence="15">The sequence shown here is derived from an EMBL/GenBank/DDBJ whole genome shotgun (WGS) entry which is preliminary data.</text>
</comment>
<dbReference type="InterPro" id="IPR002146">
    <property type="entry name" value="ATP_synth_b/b'su_bac/chlpt"/>
</dbReference>
<dbReference type="GO" id="GO:0012505">
    <property type="term" value="C:endomembrane system"/>
    <property type="evidence" value="ECO:0007669"/>
    <property type="project" value="UniProtKB-SubCell"/>
</dbReference>
<proteinExistence type="inferred from homology"/>
<keyword evidence="4 12" id="KW-0375">Hydrogen ion transport</keyword>
<keyword evidence="2 12" id="KW-0138">CF(0)</keyword>
<evidence type="ECO:0000256" key="1">
    <source>
        <dbReference type="ARBA" id="ARBA00022448"/>
    </source>
</evidence>
<dbReference type="AlphaFoldDB" id="A0A7C2VGV7"/>
<organism evidence="15">
    <name type="scientific">Hydrogenobacter sp</name>
    <dbReference type="NCBI Taxonomy" id="2152829"/>
    <lineage>
        <taxon>Bacteria</taxon>
        <taxon>Pseudomonadati</taxon>
        <taxon>Aquificota</taxon>
        <taxon>Aquificia</taxon>
        <taxon>Aquificales</taxon>
        <taxon>Aquificaceae</taxon>
        <taxon>Hydrogenobacter</taxon>
    </lineage>
</organism>
<evidence type="ECO:0000256" key="8">
    <source>
        <dbReference type="ARBA" id="ARBA00023310"/>
    </source>
</evidence>
<keyword evidence="12" id="KW-1003">Cell membrane</keyword>